<dbReference type="GO" id="GO:0002031">
    <property type="term" value="P:G protein-coupled receptor internalization"/>
    <property type="evidence" value="ECO:0007669"/>
    <property type="project" value="TreeGrafter"/>
</dbReference>
<dbReference type="InterPro" id="IPR014752">
    <property type="entry name" value="Arrestin-like_C"/>
</dbReference>
<evidence type="ECO:0000259" key="2">
    <source>
        <dbReference type="Pfam" id="PF02752"/>
    </source>
</evidence>
<dbReference type="GO" id="GO:0007165">
    <property type="term" value="P:signal transduction"/>
    <property type="evidence" value="ECO:0007669"/>
    <property type="project" value="InterPro"/>
</dbReference>
<protein>
    <recommendedName>
        <fullName evidence="2">Arrestin C-terminal-like domain-containing protein</fullName>
    </recommendedName>
</protein>
<dbReference type="Gene3D" id="2.60.40.640">
    <property type="match status" value="1"/>
</dbReference>
<dbReference type="Pfam" id="PF02752">
    <property type="entry name" value="Arrestin_C"/>
    <property type="match status" value="1"/>
</dbReference>
<dbReference type="OrthoDB" id="6622845at2759"/>
<dbReference type="Proteomes" id="UP001153737">
    <property type="component" value="Chromosome 15"/>
</dbReference>
<dbReference type="InterPro" id="IPR014756">
    <property type="entry name" value="Ig_E-set"/>
</dbReference>
<reference evidence="3" key="2">
    <citation type="submission" date="2022-10" db="EMBL/GenBank/DDBJ databases">
        <authorList>
            <consortium name="ENA_rothamsted_submissions"/>
            <consortium name="culmorum"/>
            <person name="King R."/>
        </authorList>
    </citation>
    <scope>NUCLEOTIDE SEQUENCE</scope>
</reference>
<dbReference type="GO" id="GO:0001664">
    <property type="term" value="F:G protein-coupled receptor binding"/>
    <property type="evidence" value="ECO:0007669"/>
    <property type="project" value="TreeGrafter"/>
</dbReference>
<dbReference type="GO" id="GO:0005737">
    <property type="term" value="C:cytoplasm"/>
    <property type="evidence" value="ECO:0007669"/>
    <property type="project" value="TreeGrafter"/>
</dbReference>
<dbReference type="SUPFAM" id="SSF81296">
    <property type="entry name" value="E set domains"/>
    <property type="match status" value="1"/>
</dbReference>
<dbReference type="PANTHER" id="PTHR11792:SF18">
    <property type="entry name" value="FI20035P1"/>
    <property type="match status" value="1"/>
</dbReference>
<dbReference type="InterPro" id="IPR000698">
    <property type="entry name" value="Arrestin"/>
</dbReference>
<reference evidence="3" key="1">
    <citation type="submission" date="2022-01" db="EMBL/GenBank/DDBJ databases">
        <authorList>
            <person name="King R."/>
        </authorList>
    </citation>
    <scope>NUCLEOTIDE SEQUENCE</scope>
</reference>
<dbReference type="PANTHER" id="PTHR11792">
    <property type="entry name" value="ARRESTIN"/>
    <property type="match status" value="1"/>
</dbReference>
<evidence type="ECO:0000313" key="4">
    <source>
        <dbReference type="Proteomes" id="UP001153737"/>
    </source>
</evidence>
<name>A0A9P0DP83_PHACE</name>
<organism evidence="3 4">
    <name type="scientific">Phaedon cochleariae</name>
    <name type="common">Mustard beetle</name>
    <dbReference type="NCBI Taxonomy" id="80249"/>
    <lineage>
        <taxon>Eukaryota</taxon>
        <taxon>Metazoa</taxon>
        <taxon>Ecdysozoa</taxon>
        <taxon>Arthropoda</taxon>
        <taxon>Hexapoda</taxon>
        <taxon>Insecta</taxon>
        <taxon>Pterygota</taxon>
        <taxon>Neoptera</taxon>
        <taxon>Endopterygota</taxon>
        <taxon>Coleoptera</taxon>
        <taxon>Polyphaga</taxon>
        <taxon>Cucujiformia</taxon>
        <taxon>Chrysomeloidea</taxon>
        <taxon>Chrysomelidae</taxon>
        <taxon>Chrysomelinae</taxon>
        <taxon>Chrysomelini</taxon>
        <taxon>Phaedon</taxon>
    </lineage>
</organism>
<dbReference type="InterPro" id="IPR011022">
    <property type="entry name" value="Arrestin_C-like"/>
</dbReference>
<comment type="similarity">
    <text evidence="1">Belongs to the arrestin family.</text>
</comment>
<feature type="domain" description="Arrestin C-terminal-like" evidence="2">
    <location>
        <begin position="177"/>
        <end position="217"/>
    </location>
</feature>
<evidence type="ECO:0000256" key="1">
    <source>
        <dbReference type="ARBA" id="ARBA00005298"/>
    </source>
</evidence>
<keyword evidence="4" id="KW-1185">Reference proteome</keyword>
<dbReference type="AlphaFoldDB" id="A0A9P0DP83"/>
<sequence>MGIRVVQRAFAPPSPDMYAPGIAKKSCRGKDKQHRKALLFGCRSAPLETKYSENEQNISNDSVEHTPKHRNRLIGIPKCPQSRYCSQQISTGEHPLDRLDRNPEEMNSDQGVFHEDTHDRLENMETPGIDAIDEDSERKLNNYYRTLCSSQRPSLAAYLAGVPSPHACAEKFYLLGDGKVCLTATLDKAVYAHGEDIRMSVHVQNNSNKTVKSIKVTTKNMFFEN</sequence>
<proteinExistence type="inferred from homology"/>
<accession>A0A9P0DP83</accession>
<gene>
    <name evidence="3" type="ORF">PHAECO_LOCUS5003</name>
</gene>
<dbReference type="EMBL" id="OU896721">
    <property type="protein sequence ID" value="CAH1153921.1"/>
    <property type="molecule type" value="Genomic_DNA"/>
</dbReference>
<evidence type="ECO:0000313" key="3">
    <source>
        <dbReference type="EMBL" id="CAH1153921.1"/>
    </source>
</evidence>